<organism evidence="1 2">
    <name type="scientific">Aspergillus niger (strain ATCC 1015 / CBS 113.46 / FGSC A1144 / LSHB Ac4 / NCTC 3858a / NRRL 328 / USDA 3528.7)</name>
    <dbReference type="NCBI Taxonomy" id="380704"/>
    <lineage>
        <taxon>Eukaryota</taxon>
        <taxon>Fungi</taxon>
        <taxon>Dikarya</taxon>
        <taxon>Ascomycota</taxon>
        <taxon>Pezizomycotina</taxon>
        <taxon>Eurotiomycetes</taxon>
        <taxon>Eurotiomycetidae</taxon>
        <taxon>Eurotiales</taxon>
        <taxon>Aspergillaceae</taxon>
        <taxon>Aspergillus</taxon>
        <taxon>Aspergillus subgen. Circumdati</taxon>
    </lineage>
</organism>
<evidence type="ECO:0000313" key="1">
    <source>
        <dbReference type="EMBL" id="EHA21841.1"/>
    </source>
</evidence>
<evidence type="ECO:0000313" key="2">
    <source>
        <dbReference type="Proteomes" id="UP000009038"/>
    </source>
</evidence>
<dbReference type="OrthoDB" id="4487982at2759"/>
<dbReference type="STRING" id="380704.G3Y5H5"/>
<gene>
    <name evidence="1" type="ORF">ASPNIDRAFT_184174</name>
</gene>
<feature type="non-terminal residue" evidence="1">
    <location>
        <position position="53"/>
    </location>
</feature>
<name>G3Y5H5_ASPNA</name>
<dbReference type="EMBL" id="ACJE01000013">
    <property type="protein sequence ID" value="EHA21841.1"/>
    <property type="molecule type" value="Genomic_DNA"/>
</dbReference>
<dbReference type="HOGENOM" id="CLU_3074100_0_0_1"/>
<reference evidence="1 2" key="1">
    <citation type="journal article" date="2011" name="Genome Res.">
        <title>Comparative genomics of citric-acid-producing Aspergillus niger ATCC 1015 versus enzyme-producing CBS 513.88.</title>
        <authorList>
            <person name="Andersen M.R."/>
            <person name="Salazar M.P."/>
            <person name="Schaap P.J."/>
            <person name="van de Vondervoort P.J."/>
            <person name="Culley D."/>
            <person name="Thykaer J."/>
            <person name="Frisvad J.C."/>
            <person name="Nielsen K.F."/>
            <person name="Albang R."/>
            <person name="Albermann K."/>
            <person name="Berka R.M."/>
            <person name="Braus G.H."/>
            <person name="Braus-Stromeyer S.A."/>
            <person name="Corrochano L.M."/>
            <person name="Dai Z."/>
            <person name="van Dijck P.W."/>
            <person name="Hofmann G."/>
            <person name="Lasure L.L."/>
            <person name="Magnuson J.K."/>
            <person name="Menke H."/>
            <person name="Meijer M."/>
            <person name="Meijer S.L."/>
            <person name="Nielsen J.B."/>
            <person name="Nielsen M.L."/>
            <person name="van Ooyen A.J."/>
            <person name="Pel H.J."/>
            <person name="Poulsen L."/>
            <person name="Samson R.A."/>
            <person name="Stam H."/>
            <person name="Tsang A."/>
            <person name="van den Brink J.M."/>
            <person name="Atkins A."/>
            <person name="Aerts A."/>
            <person name="Shapiro H."/>
            <person name="Pangilinan J."/>
            <person name="Salamov A."/>
            <person name="Lou Y."/>
            <person name="Lindquist E."/>
            <person name="Lucas S."/>
            <person name="Grimwood J."/>
            <person name="Grigoriev I.V."/>
            <person name="Kubicek C.P."/>
            <person name="Martinez D."/>
            <person name="van Peij N.N."/>
            <person name="Roubos J.A."/>
            <person name="Nielsen J."/>
            <person name="Baker S.E."/>
        </authorList>
    </citation>
    <scope>NUCLEOTIDE SEQUENCE [LARGE SCALE GENOMIC DNA]</scope>
    <source>
        <strain evidence="2">ATCC 1015 / CBS 113.46 / FGSC A1144 / LSHB Ac4 / NCTC 3858a / NRRL 328 / USDA 3528.7</strain>
    </source>
</reference>
<proteinExistence type="predicted"/>
<sequence>MQKQELDLIREIGWHRGKNRLYRAYYTLFKELQEVVRATVQELVSLYYSEPPP</sequence>
<protein>
    <submittedName>
        <fullName evidence="1">Uncharacterized protein</fullName>
    </submittedName>
</protein>
<dbReference type="Proteomes" id="UP000009038">
    <property type="component" value="Unassembled WGS sequence"/>
</dbReference>
<comment type="caution">
    <text evidence="1">The sequence shown here is derived from an EMBL/GenBank/DDBJ whole genome shotgun (WGS) entry which is preliminary data.</text>
</comment>
<dbReference type="AlphaFoldDB" id="G3Y5H5"/>
<accession>G3Y5H5</accession>